<proteinExistence type="predicted"/>
<evidence type="ECO:0000313" key="7">
    <source>
        <dbReference type="Proteomes" id="UP000184123"/>
    </source>
</evidence>
<dbReference type="PROSITE" id="PS01124">
    <property type="entry name" value="HTH_ARAC_FAMILY_2"/>
    <property type="match status" value="1"/>
</dbReference>
<reference evidence="6 7" key="1">
    <citation type="submission" date="2016-11" db="EMBL/GenBank/DDBJ databases">
        <authorList>
            <person name="Jaros S."/>
            <person name="Januszkiewicz K."/>
            <person name="Wedrychowicz H."/>
        </authorList>
    </citation>
    <scope>NUCLEOTIDE SEQUENCE [LARGE SCALE GENOMIC DNA]</scope>
    <source>
        <strain evidence="6 7">DSM 4740</strain>
    </source>
</reference>
<evidence type="ECO:0000313" key="8">
    <source>
        <dbReference type="Proteomes" id="UP000321726"/>
    </source>
</evidence>
<dbReference type="InterPro" id="IPR018060">
    <property type="entry name" value="HTH_AraC"/>
</dbReference>
<dbReference type="InterPro" id="IPR032687">
    <property type="entry name" value="AraC-type_N"/>
</dbReference>
<dbReference type="Pfam" id="PF12833">
    <property type="entry name" value="HTH_18"/>
    <property type="match status" value="1"/>
</dbReference>
<dbReference type="EMBL" id="FRCA01000003">
    <property type="protein sequence ID" value="SHL82510.1"/>
    <property type="molecule type" value="Genomic_DNA"/>
</dbReference>
<keyword evidence="8" id="KW-1185">Reference proteome</keyword>
<evidence type="ECO:0000256" key="3">
    <source>
        <dbReference type="ARBA" id="ARBA00023163"/>
    </source>
</evidence>
<evidence type="ECO:0000313" key="5">
    <source>
        <dbReference type="EMBL" id="GEN22996.1"/>
    </source>
</evidence>
<dbReference type="GO" id="GO:0005829">
    <property type="term" value="C:cytosol"/>
    <property type="evidence" value="ECO:0007669"/>
    <property type="project" value="TreeGrafter"/>
</dbReference>
<keyword evidence="2 6" id="KW-0238">DNA-binding</keyword>
<name>A0A1M7DSR2_9GAMM</name>
<protein>
    <submittedName>
        <fullName evidence="6">AraC-type DNA-binding protein</fullName>
    </submittedName>
    <submittedName>
        <fullName evidence="5">Transcriptional regulator</fullName>
    </submittedName>
</protein>
<keyword evidence="3" id="KW-0804">Transcription</keyword>
<evidence type="ECO:0000256" key="1">
    <source>
        <dbReference type="ARBA" id="ARBA00023015"/>
    </source>
</evidence>
<dbReference type="PANTHER" id="PTHR47894:SF4">
    <property type="entry name" value="HTH-TYPE TRANSCRIPTIONAL REGULATOR GADX"/>
    <property type="match status" value="1"/>
</dbReference>
<dbReference type="GO" id="GO:0003700">
    <property type="term" value="F:DNA-binding transcription factor activity"/>
    <property type="evidence" value="ECO:0007669"/>
    <property type="project" value="InterPro"/>
</dbReference>
<evidence type="ECO:0000313" key="6">
    <source>
        <dbReference type="EMBL" id="SHL82510.1"/>
    </source>
</evidence>
<dbReference type="InterPro" id="IPR018062">
    <property type="entry name" value="HTH_AraC-typ_CS"/>
</dbReference>
<dbReference type="Proteomes" id="UP000184123">
    <property type="component" value="Unassembled WGS sequence"/>
</dbReference>
<dbReference type="Proteomes" id="UP000321726">
    <property type="component" value="Unassembled WGS sequence"/>
</dbReference>
<dbReference type="SMART" id="SM00342">
    <property type="entry name" value="HTH_ARAC"/>
    <property type="match status" value="1"/>
</dbReference>
<dbReference type="AlphaFoldDB" id="A0A1M7DSR2"/>
<evidence type="ECO:0000259" key="4">
    <source>
        <dbReference type="PROSITE" id="PS01124"/>
    </source>
</evidence>
<gene>
    <name evidence="5" type="ORF">HCU01_09450</name>
    <name evidence="6" type="ORF">SAMN05660971_01464</name>
</gene>
<feature type="domain" description="HTH araC/xylS-type" evidence="4">
    <location>
        <begin position="229"/>
        <end position="328"/>
    </location>
</feature>
<dbReference type="Gene3D" id="1.10.10.60">
    <property type="entry name" value="Homeodomain-like"/>
    <property type="match status" value="1"/>
</dbReference>
<dbReference type="GO" id="GO:0000976">
    <property type="term" value="F:transcription cis-regulatory region binding"/>
    <property type="evidence" value="ECO:0007669"/>
    <property type="project" value="TreeGrafter"/>
</dbReference>
<dbReference type="SUPFAM" id="SSF46689">
    <property type="entry name" value="Homeodomain-like"/>
    <property type="match status" value="1"/>
</dbReference>
<evidence type="ECO:0000256" key="2">
    <source>
        <dbReference type="ARBA" id="ARBA00023125"/>
    </source>
</evidence>
<dbReference type="EMBL" id="BJXU01000032">
    <property type="protein sequence ID" value="GEN22996.1"/>
    <property type="molecule type" value="Genomic_DNA"/>
</dbReference>
<dbReference type="STRING" id="44933.SAMN05660971_01464"/>
<reference evidence="5 8" key="2">
    <citation type="submission" date="2019-07" db="EMBL/GenBank/DDBJ databases">
        <title>Whole genome shotgun sequence of Halomonas cupida NBRC 102219.</title>
        <authorList>
            <person name="Hosoyama A."/>
            <person name="Uohara A."/>
            <person name="Ohji S."/>
            <person name="Ichikawa N."/>
        </authorList>
    </citation>
    <scope>NUCLEOTIDE SEQUENCE [LARGE SCALE GENOMIC DNA]</scope>
    <source>
        <strain evidence="5 8">NBRC 102219</strain>
    </source>
</reference>
<dbReference type="OrthoDB" id="5722175at2"/>
<dbReference type="PROSITE" id="PS00041">
    <property type="entry name" value="HTH_ARAC_FAMILY_1"/>
    <property type="match status" value="1"/>
</dbReference>
<dbReference type="RefSeq" id="WP_073434368.1">
    <property type="nucleotide sequence ID" value="NZ_BJXU01000032.1"/>
</dbReference>
<organism evidence="6 7">
    <name type="scientific">Halomonas cupida</name>
    <dbReference type="NCBI Taxonomy" id="44933"/>
    <lineage>
        <taxon>Bacteria</taxon>
        <taxon>Pseudomonadati</taxon>
        <taxon>Pseudomonadota</taxon>
        <taxon>Gammaproteobacteria</taxon>
        <taxon>Oceanospirillales</taxon>
        <taxon>Halomonadaceae</taxon>
        <taxon>Halomonas</taxon>
    </lineage>
</organism>
<accession>A0A1M7DSR2</accession>
<keyword evidence="1" id="KW-0805">Transcription regulation</keyword>
<dbReference type="Pfam" id="PF12625">
    <property type="entry name" value="Arabinose_bd"/>
    <property type="match status" value="1"/>
</dbReference>
<sequence>MQQMVRVAALTGYVALLAECKVEARHLLADLGLPPDYLDRPDRLIPVLTKIDLLELAARVTGCRHFGLLLGRHQNISTLGLVGLLIQQCETMREALTIIAEQIGRHVQGLEVRLAETEDQAFYHFTYRVDGQTQPSRQHSDHTLMVAYNIISFLYGESIKLRAVYLVGDEPVDVEPYTRLLQAPLCFNNRDSALVFDRSCLEQPISGGSPMLRRLINSLMRHHQWNDIEDKVEWIITNLLPLDQVKLDDVAGALAVSARTLQARLAQRGLSFQQLLDRARMKAAQAYLLDTDLSLSEIAELLGYSQLSALTRSFKRVTGLSPTQWRRKHKTENAGFA</sequence>
<dbReference type="PANTHER" id="PTHR47894">
    <property type="entry name" value="HTH-TYPE TRANSCRIPTIONAL REGULATOR GADX"/>
    <property type="match status" value="1"/>
</dbReference>
<dbReference type="InterPro" id="IPR009057">
    <property type="entry name" value="Homeodomain-like_sf"/>
</dbReference>